<dbReference type="Proteomes" id="UP000242008">
    <property type="component" value="Unassembled WGS sequence"/>
</dbReference>
<dbReference type="EMBL" id="PZAO01000009">
    <property type="protein sequence ID" value="PTG69993.1"/>
    <property type="molecule type" value="Genomic_DNA"/>
</dbReference>
<reference evidence="3" key="2">
    <citation type="submission" date="2018-03" db="EMBL/GenBank/DDBJ databases">
        <authorList>
            <person name="Naushad S."/>
        </authorList>
    </citation>
    <scope>NUCLEOTIDE SEQUENCE</scope>
    <source>
        <strain evidence="4">SNUC 105</strain>
        <strain evidence="5">SNUC 1363</strain>
        <strain evidence="3">SNUC 505</strain>
    </source>
</reference>
<keyword evidence="6" id="KW-1185">Reference proteome</keyword>
<evidence type="ECO:0000313" key="7">
    <source>
        <dbReference type="Proteomes" id="UP000242144"/>
    </source>
</evidence>
<dbReference type="Proteomes" id="UP000242144">
    <property type="component" value="Unassembled WGS sequence"/>
</dbReference>
<reference evidence="2 9" key="3">
    <citation type="submission" date="2023-08" db="EMBL/GenBank/DDBJ databases">
        <title>Whole genome sequencing of Staphylococcus chromogenes NNSch 2386.</title>
        <authorList>
            <person name="Kropotov V.S."/>
            <person name="Boriskina E.V."/>
            <person name="Gordinskaya N.A."/>
            <person name="Shkurkina I.S."/>
            <person name="Kryazhev D.V."/>
            <person name="Alekseeva A.E."/>
            <person name="Makhova M.A."/>
        </authorList>
    </citation>
    <scope>NUCLEOTIDE SEQUENCE [LARGE SCALE GENOMIC DNA]</scope>
    <source>
        <strain evidence="2 9">NNSch 2386</strain>
    </source>
</reference>
<dbReference type="GeneID" id="93656125"/>
<proteinExistence type="predicted"/>
<evidence type="ECO:0000313" key="6">
    <source>
        <dbReference type="Proteomes" id="UP000242008"/>
    </source>
</evidence>
<dbReference type="Proteomes" id="UP000242704">
    <property type="component" value="Unassembled WGS sequence"/>
</dbReference>
<comment type="caution">
    <text evidence="3">The sequence shown here is derived from an EMBL/GenBank/DDBJ whole genome shotgun (WGS) entry which is preliminary data.</text>
</comment>
<evidence type="ECO:0000313" key="4">
    <source>
        <dbReference type="EMBL" id="PTG27931.1"/>
    </source>
</evidence>
<dbReference type="EMBL" id="PZBZ01000050">
    <property type="protein sequence ID" value="PTG12469.1"/>
    <property type="molecule type" value="Genomic_DNA"/>
</dbReference>
<dbReference type="EMBL" id="PZCM01000004">
    <property type="protein sequence ID" value="PTG27931.1"/>
    <property type="molecule type" value="Genomic_DNA"/>
</dbReference>
<evidence type="ECO:0000313" key="9">
    <source>
        <dbReference type="Proteomes" id="UP001240157"/>
    </source>
</evidence>
<reference evidence="6 7" key="1">
    <citation type="journal article" date="2016" name="Front. Microbiol.">
        <title>Comprehensive Phylogenetic Analysis of Bovine Non-aureus Staphylococci Species Based on Whole-Genome Sequencing.</title>
        <authorList>
            <person name="Naushad S."/>
            <person name="Barkema H.W."/>
            <person name="Luby C."/>
            <person name="Condas L.A."/>
            <person name="Nobrega D.B."/>
            <person name="Carson D.A."/>
            <person name="De Buck J."/>
        </authorList>
    </citation>
    <scope>NUCLEOTIDE SEQUENCE [LARGE SCALE GENOMIC DNA]</scope>
    <source>
        <strain evidence="4 7">SNUC 105</strain>
        <strain evidence="5 6">SNUC 1363</strain>
        <strain evidence="3 8">SNUC 505</strain>
    </source>
</reference>
<dbReference type="RefSeq" id="WP_037572217.1">
    <property type="nucleotide sequence ID" value="NZ_BMDK01000001.1"/>
</dbReference>
<keyword evidence="1" id="KW-1133">Transmembrane helix</keyword>
<dbReference type="Pfam" id="PF11151">
    <property type="entry name" value="DUF2929"/>
    <property type="match status" value="1"/>
</dbReference>
<accession>A0AAE5SY78</accession>
<evidence type="ECO:0000313" key="2">
    <source>
        <dbReference type="EMBL" id="MDQ7175784.1"/>
    </source>
</evidence>
<evidence type="ECO:0000313" key="5">
    <source>
        <dbReference type="EMBL" id="PTG69993.1"/>
    </source>
</evidence>
<dbReference type="InterPro" id="IPR021324">
    <property type="entry name" value="DUF2929"/>
</dbReference>
<gene>
    <name evidence="4" type="ORF">BU638_05185</name>
    <name evidence="3" type="ORF">BU653_09050</name>
    <name evidence="5" type="ORF">BU676_05240</name>
    <name evidence="2" type="ORF">RCF65_07240</name>
</gene>
<keyword evidence="1" id="KW-0812">Transmembrane</keyword>
<dbReference type="Proteomes" id="UP001240157">
    <property type="component" value="Unassembled WGS sequence"/>
</dbReference>
<protein>
    <submittedName>
        <fullName evidence="3">DUF2929 domain-containing protein</fullName>
    </submittedName>
    <submittedName>
        <fullName evidence="2">DUF2929 family protein</fullName>
    </submittedName>
</protein>
<name>A0AAE5SY78_STACR</name>
<organism evidence="3 8">
    <name type="scientific">Staphylococcus chromogenes</name>
    <name type="common">Staphylococcus hyicus subsp. chromogenes</name>
    <dbReference type="NCBI Taxonomy" id="46126"/>
    <lineage>
        <taxon>Bacteria</taxon>
        <taxon>Bacillati</taxon>
        <taxon>Bacillota</taxon>
        <taxon>Bacilli</taxon>
        <taxon>Bacillales</taxon>
        <taxon>Staphylococcaceae</taxon>
        <taxon>Staphylococcus</taxon>
    </lineage>
</organism>
<evidence type="ECO:0000313" key="8">
    <source>
        <dbReference type="Proteomes" id="UP000242704"/>
    </source>
</evidence>
<dbReference type="EMBL" id="JAVGJF010000041">
    <property type="protein sequence ID" value="MDQ7175784.1"/>
    <property type="molecule type" value="Genomic_DNA"/>
</dbReference>
<keyword evidence="1" id="KW-0472">Membrane</keyword>
<evidence type="ECO:0000256" key="1">
    <source>
        <dbReference type="SAM" id="Phobius"/>
    </source>
</evidence>
<dbReference type="AlphaFoldDB" id="A0AAE5SY78"/>
<feature type="transmembrane region" description="Helical" evidence="1">
    <location>
        <begin position="29"/>
        <end position="49"/>
    </location>
</feature>
<sequence>MKYFFTFFWAVLLLEMVNFVLNSLNGGGAISFIAPIVLAAIMVGVVVLIDIAMKPDTNHPVNDHHN</sequence>
<evidence type="ECO:0000313" key="3">
    <source>
        <dbReference type="EMBL" id="PTG12469.1"/>
    </source>
</evidence>